<feature type="transmembrane region" description="Helical" evidence="6">
    <location>
        <begin position="252"/>
        <end position="275"/>
    </location>
</feature>
<comment type="caution">
    <text evidence="7">The sequence shown here is derived from an EMBL/GenBank/DDBJ whole genome shotgun (WGS) entry which is preliminary data.</text>
</comment>
<evidence type="ECO:0000256" key="4">
    <source>
        <dbReference type="ARBA" id="ARBA00022989"/>
    </source>
</evidence>
<dbReference type="PANTHER" id="PTHR23513:SF19">
    <property type="entry name" value="MAJOR FACILITATOR SUPERFAMILY (MFS) PROFILE DOMAIN-CONTAINING PROTEIN"/>
    <property type="match status" value="1"/>
</dbReference>
<dbReference type="CDD" id="cd06173">
    <property type="entry name" value="MFS_MefA_like"/>
    <property type="match status" value="1"/>
</dbReference>
<sequence length="408" mass="45788">MNKSYYSILVSQATTNLGFALYTMSVTLFLFNTTESTAITSLITFVSIIARMLGSATLPIFSNRIKFRTLLITSQIVQLLFLSSLLFVYSRSYSSILLFYSFVIIGVVSFFNGWFSPLKSTIVKSIVSKDKRVQANSLLSTVDQTFQFVAWAFGGLLLAFLGKSITLEITLCLILISLISFLSLRTQDNSKEQINNDSLLKSLTNGWSYLFKNPKLRVLIIMDLIESWAGMIWIAAISLAFVKEALHKGEPWWGYINGAYYLGTMIGGFIIYRLSKKLQGNLLFFMFLGATLYGALTFIYGFISNPIIALIAVVFMGPAYILRDLSQETIFQNEVDEQTLSKIMSARSAMVQFIFMLSVLAVGTIAEVFGARFVYISAGSLLLISAMYGSYQLLLKNKKMEHKENLNY</sequence>
<dbReference type="EMBL" id="NTYW01000094">
    <property type="protein sequence ID" value="PES29263.1"/>
    <property type="molecule type" value="Genomic_DNA"/>
</dbReference>
<feature type="transmembrane region" description="Helical" evidence="6">
    <location>
        <begin position="165"/>
        <end position="184"/>
    </location>
</feature>
<feature type="transmembrane region" description="Helical" evidence="6">
    <location>
        <begin position="282"/>
        <end position="301"/>
    </location>
</feature>
<feature type="transmembrane region" description="Helical" evidence="6">
    <location>
        <begin position="372"/>
        <end position="394"/>
    </location>
</feature>
<feature type="transmembrane region" description="Helical" evidence="6">
    <location>
        <begin position="7"/>
        <end position="31"/>
    </location>
</feature>
<dbReference type="SUPFAM" id="SSF103473">
    <property type="entry name" value="MFS general substrate transporter"/>
    <property type="match status" value="1"/>
</dbReference>
<evidence type="ECO:0000256" key="6">
    <source>
        <dbReference type="SAM" id="Phobius"/>
    </source>
</evidence>
<dbReference type="GO" id="GO:0022857">
    <property type="term" value="F:transmembrane transporter activity"/>
    <property type="evidence" value="ECO:0007669"/>
    <property type="project" value="InterPro"/>
</dbReference>
<feature type="transmembrane region" description="Helical" evidence="6">
    <location>
        <begin position="218"/>
        <end position="240"/>
    </location>
</feature>
<evidence type="ECO:0000313" key="8">
    <source>
        <dbReference type="Proteomes" id="UP000220341"/>
    </source>
</evidence>
<evidence type="ECO:0000313" key="7">
    <source>
        <dbReference type="EMBL" id="PES29263.1"/>
    </source>
</evidence>
<keyword evidence="2" id="KW-1003">Cell membrane</keyword>
<feature type="transmembrane region" description="Helical" evidence="6">
    <location>
        <begin position="96"/>
        <end position="115"/>
    </location>
</feature>
<feature type="transmembrane region" description="Helical" evidence="6">
    <location>
        <begin position="70"/>
        <end position="90"/>
    </location>
</feature>
<keyword evidence="5 6" id="KW-0472">Membrane</keyword>
<dbReference type="Proteomes" id="UP000220341">
    <property type="component" value="Unassembled WGS sequence"/>
</dbReference>
<dbReference type="Gene3D" id="1.20.1250.20">
    <property type="entry name" value="MFS general substrate transporter like domains"/>
    <property type="match status" value="1"/>
</dbReference>
<dbReference type="GO" id="GO:0005886">
    <property type="term" value="C:plasma membrane"/>
    <property type="evidence" value="ECO:0007669"/>
    <property type="project" value="UniProtKB-SubCell"/>
</dbReference>
<dbReference type="Pfam" id="PF07690">
    <property type="entry name" value="MFS_1"/>
    <property type="match status" value="1"/>
</dbReference>
<dbReference type="InterPro" id="IPR036259">
    <property type="entry name" value="MFS_trans_sf"/>
</dbReference>
<gene>
    <name evidence="7" type="ORF">CN497_24925</name>
</gene>
<comment type="subcellular location">
    <subcellularLocation>
        <location evidence="1">Cell membrane</location>
        <topology evidence="1">Multi-pass membrane protein</topology>
    </subcellularLocation>
</comment>
<protein>
    <submittedName>
        <fullName evidence="7">MFS transporter</fullName>
    </submittedName>
</protein>
<dbReference type="InterPro" id="IPR011701">
    <property type="entry name" value="MFS"/>
</dbReference>
<keyword evidence="3 6" id="KW-0812">Transmembrane</keyword>
<evidence type="ECO:0000256" key="2">
    <source>
        <dbReference type="ARBA" id="ARBA00022475"/>
    </source>
</evidence>
<name>A0AAE5P1Y8_PRIMG</name>
<organism evidence="7 8">
    <name type="scientific">Priestia megaterium</name>
    <name type="common">Bacillus megaterium</name>
    <dbReference type="NCBI Taxonomy" id="1404"/>
    <lineage>
        <taxon>Bacteria</taxon>
        <taxon>Bacillati</taxon>
        <taxon>Bacillota</taxon>
        <taxon>Bacilli</taxon>
        <taxon>Bacillales</taxon>
        <taxon>Bacillaceae</taxon>
        <taxon>Priestia</taxon>
    </lineage>
</organism>
<accession>A0AAE5P1Y8</accession>
<reference evidence="7 8" key="1">
    <citation type="submission" date="2017-09" db="EMBL/GenBank/DDBJ databases">
        <title>Large-scale bioinformatics analysis of Bacillus genomes uncovers conserved roles of natural products in bacterial physiology.</title>
        <authorList>
            <consortium name="Agbiome Team Llc"/>
            <person name="Bleich R.M."/>
            <person name="Kirk G.J."/>
            <person name="Santa Maria K.C."/>
            <person name="Allen S.E."/>
            <person name="Farag S."/>
            <person name="Shank E.A."/>
            <person name="Bowers A."/>
        </authorList>
    </citation>
    <scope>NUCLEOTIDE SEQUENCE [LARGE SCALE GENOMIC DNA]</scope>
    <source>
        <strain evidence="7 8">AFS003013</strain>
    </source>
</reference>
<feature type="transmembrane region" description="Helical" evidence="6">
    <location>
        <begin position="307"/>
        <end position="325"/>
    </location>
</feature>
<feature type="transmembrane region" description="Helical" evidence="6">
    <location>
        <begin position="346"/>
        <end position="366"/>
    </location>
</feature>
<evidence type="ECO:0000256" key="3">
    <source>
        <dbReference type="ARBA" id="ARBA00022692"/>
    </source>
</evidence>
<dbReference type="RefSeq" id="WP_098279009.1">
    <property type="nucleotide sequence ID" value="NZ_NTYW01000094.1"/>
</dbReference>
<dbReference type="AlphaFoldDB" id="A0AAE5P1Y8"/>
<evidence type="ECO:0000256" key="1">
    <source>
        <dbReference type="ARBA" id="ARBA00004651"/>
    </source>
</evidence>
<evidence type="ECO:0000256" key="5">
    <source>
        <dbReference type="ARBA" id="ARBA00023136"/>
    </source>
</evidence>
<proteinExistence type="predicted"/>
<keyword evidence="4 6" id="KW-1133">Transmembrane helix</keyword>
<dbReference type="PANTHER" id="PTHR23513">
    <property type="entry name" value="INTEGRAL MEMBRANE EFFLUX PROTEIN-RELATED"/>
    <property type="match status" value="1"/>
</dbReference>
<feature type="transmembrane region" description="Helical" evidence="6">
    <location>
        <begin position="37"/>
        <end position="58"/>
    </location>
</feature>